<evidence type="ECO:0008006" key="4">
    <source>
        <dbReference type="Google" id="ProtNLM"/>
    </source>
</evidence>
<organism evidence="2 3">
    <name type="scientific">Flavihumibacter stibioxidans</name>
    <dbReference type="NCBI Taxonomy" id="1834163"/>
    <lineage>
        <taxon>Bacteria</taxon>
        <taxon>Pseudomonadati</taxon>
        <taxon>Bacteroidota</taxon>
        <taxon>Chitinophagia</taxon>
        <taxon>Chitinophagales</taxon>
        <taxon>Chitinophagaceae</taxon>
        <taxon>Flavihumibacter</taxon>
    </lineage>
</organism>
<sequence length="354" mass="41070">MNTFQRLLHRPFFIRLLNWEYWPFAVVYGPILPVYFLLAARARALFFFSASNPSIETGGFMMESKKKIYDILPAGTYPRTMFFALPADVSAVVHAVREAGFRYPLIAKPDIGAKGMGVRKLDDEAELARYCEESPMDFLVQEYIHFEKEAGVFFCRMPDETCGRITGIVRKEFVKVTGDGIQTIRQLILKEKRFILQLQALEQMHSGFLDAVLPNGVEQVLVPYGNHARGSKFLDDTDLVDAELQDVFNTLCTKIPGFYYGRLDIRYESWEKLRKGEAFSIIELNGAGSEPTHIYDPRHSVFYAWNEIIRHWFWLFRISRANHKKGIPYMSFAEGRQMFRDNTAFEQKMEQLYV</sequence>
<proteinExistence type="predicted"/>
<evidence type="ECO:0000313" key="3">
    <source>
        <dbReference type="Proteomes" id="UP000765802"/>
    </source>
</evidence>
<dbReference type="Gene3D" id="3.30.1490.20">
    <property type="entry name" value="ATP-grasp fold, A domain"/>
    <property type="match status" value="1"/>
</dbReference>
<protein>
    <recommendedName>
        <fullName evidence="4">ATP-grasp domain-containing protein</fullName>
    </recommendedName>
</protein>
<dbReference type="InterPro" id="IPR013815">
    <property type="entry name" value="ATP_grasp_subdomain_1"/>
</dbReference>
<dbReference type="SUPFAM" id="SSF56059">
    <property type="entry name" value="Glutathione synthetase ATP-binding domain-like"/>
    <property type="match status" value="1"/>
</dbReference>
<comment type="caution">
    <text evidence="2">The sequence shown here is derived from an EMBL/GenBank/DDBJ whole genome shotgun (WGS) entry which is preliminary data.</text>
</comment>
<dbReference type="Proteomes" id="UP000765802">
    <property type="component" value="Unassembled WGS sequence"/>
</dbReference>
<name>A0ABR7M4A9_9BACT</name>
<keyword evidence="3" id="KW-1185">Reference proteome</keyword>
<feature type="transmembrane region" description="Helical" evidence="1">
    <location>
        <begin position="21"/>
        <end position="40"/>
    </location>
</feature>
<keyword evidence="1" id="KW-0472">Membrane</keyword>
<accession>A0ABR7M4A9</accession>
<keyword evidence="1" id="KW-1133">Transmembrane helix</keyword>
<dbReference type="EMBL" id="MBUA01000001">
    <property type="protein sequence ID" value="MBC6489858.1"/>
    <property type="molecule type" value="Genomic_DNA"/>
</dbReference>
<dbReference type="RefSeq" id="WP_187255196.1">
    <property type="nucleotide sequence ID" value="NZ_JBHULF010000006.1"/>
</dbReference>
<reference evidence="2 3" key="1">
    <citation type="submission" date="2016-07" db="EMBL/GenBank/DDBJ databases">
        <title>Genome analysis of Flavihumibacter stibioxidans YS-17.</title>
        <authorList>
            <person name="Shi K."/>
            <person name="Han Y."/>
            <person name="Wang G."/>
        </authorList>
    </citation>
    <scope>NUCLEOTIDE SEQUENCE [LARGE SCALE GENOMIC DNA]</scope>
    <source>
        <strain evidence="2 3">YS-17</strain>
    </source>
</reference>
<evidence type="ECO:0000256" key="1">
    <source>
        <dbReference type="SAM" id="Phobius"/>
    </source>
</evidence>
<keyword evidence="1" id="KW-0812">Transmembrane</keyword>
<gene>
    <name evidence="2" type="ORF">BC349_02685</name>
</gene>
<evidence type="ECO:0000313" key="2">
    <source>
        <dbReference type="EMBL" id="MBC6489858.1"/>
    </source>
</evidence>